<dbReference type="PROSITE" id="PS51192">
    <property type="entry name" value="HELICASE_ATP_BIND_1"/>
    <property type="match status" value="1"/>
</dbReference>
<reference evidence="8 9" key="2">
    <citation type="journal article" date="2013" name="PLoS ONE">
        <title>Whole genome mapping and re-organization of the nuclear and mitochondrial genomes of Babesia microti isolates.</title>
        <authorList>
            <person name="Cornillot E."/>
            <person name="Dassouli A."/>
            <person name="Garg A."/>
            <person name="Pachikara N."/>
            <person name="Randazzo S."/>
            <person name="Depoix D."/>
            <person name="Carcy B."/>
            <person name="Delbecq S."/>
            <person name="Frutos R."/>
            <person name="Silva J.C."/>
            <person name="Sutton R."/>
            <person name="Krause P.J."/>
            <person name="Mamoun C.B."/>
        </authorList>
    </citation>
    <scope>NUCLEOTIDE SEQUENCE [LARGE SCALE GENOMIC DNA]</scope>
    <source>
        <strain evidence="8 9">RI</strain>
    </source>
</reference>
<evidence type="ECO:0000256" key="4">
    <source>
        <dbReference type="ARBA" id="ARBA00022840"/>
    </source>
</evidence>
<keyword evidence="2 8" id="KW-0378">Hydrolase</keyword>
<reference evidence="8 9" key="1">
    <citation type="journal article" date="2012" name="Nucleic Acids Res.">
        <title>Sequencing of the smallest Apicomplexan genome from the human pathogen Babesia microti.</title>
        <authorList>
            <person name="Cornillot E."/>
            <person name="Hadj-Kaddour K."/>
            <person name="Dassouli A."/>
            <person name="Noel B."/>
            <person name="Ranwez V."/>
            <person name="Vacherie B."/>
            <person name="Augagneur Y."/>
            <person name="Bres V."/>
            <person name="Duclos A."/>
            <person name="Randazzo S."/>
            <person name="Carcy B."/>
            <person name="Debierre-Grockiego F."/>
            <person name="Delbecq S."/>
            <person name="Moubri-Menage K."/>
            <person name="Shams-Eldin H."/>
            <person name="Usmani-Brown S."/>
            <person name="Bringaud F."/>
            <person name="Wincker P."/>
            <person name="Vivares C.P."/>
            <person name="Schwarz R.T."/>
            <person name="Schetters T.P."/>
            <person name="Krause P.J."/>
            <person name="Gorenflot A."/>
            <person name="Berry V."/>
            <person name="Barbe V."/>
            <person name="Ben Mamoun C."/>
        </authorList>
    </citation>
    <scope>NUCLEOTIDE SEQUENCE [LARGE SCALE GENOMIC DNA]</scope>
    <source>
        <strain evidence="8 9">RI</strain>
    </source>
</reference>
<dbReference type="GO" id="GO:0016787">
    <property type="term" value="F:hydrolase activity"/>
    <property type="evidence" value="ECO:0007669"/>
    <property type="project" value="UniProtKB-KW"/>
</dbReference>
<dbReference type="EC" id="3.6.4.-" evidence="8"/>
<feature type="domain" description="Helicase ATP-binding" evidence="6">
    <location>
        <begin position="1006"/>
        <end position="1182"/>
    </location>
</feature>
<sequence>MGIGKMLRKVDSFGEKIVDDSDNSISSSQRSKPSGENKIPNLNESDKFSEIDLLSSLSYTSFNASSTYSPSSSNNSFIEAYINDQKVHIADRMKLWYSTIPTNVINLYDLMGNRESIFVIHGESLLLHTILRAYKIGFDFTELISGQQTLQLFYLLERLISDLVESGGKFHIVFFGVYKDFFADCKEVIFMSSFPLLRELFLLHCKRNLAIPIYEFDNWFDDMRWFNYLTVSEPSCILLEDGSSFLYKYNRIYKFTSSTNSNVNKSKNTLIDITEEYLEWLEISKAIDKFCFTTHSLIYICIIKNLYVAYMFDMRRESSGFQIHNVNFSRTILSHDISLNVYKYLADYFNIVDEGGDVGAASLILAKIEEGYTLRDALAGYCYNQFIEANADNDAESLQINQALSQLLLKCTILHNYIIENLSLAQRVEFTNKFVPNDRMMEWEFYNIYVCGYLDFSFESIKSVIIQFNTINDPYLLCTIKKVSSQLVDLFDGKVMQRIIYDIGLQFNSNKEITSDTFSNTFGDLYKFRSEDINNITSIYEGLSGDKTGFFPIQKSNLENILNVDTFSIHNCGKNDTIPEENAKFTLLYNKLLLDEFNSEWINYAEYNKTAALVSNKLFSELGYRDPNDVIQKKDVIDIYLENQIKHKEAEPTKHLSDLELKRQQRIEQRNMQRYKQLSFLLSKYLGSNNLHHPIVVQADHVWIELKKSLIQSLNDDNSINSVRSDRSKGNKGKTGDKGESGDRGNKRGSKHEPHVSKAELLKQKNIQSQTKKKYEVDKHTLTPYEMKLNQISNDLDYGNIYNQILEFTLGPSGIGDMISDFKWVKSTFSTKEYQLNFLLILMRNVHNALEAFRLRLAKTEKELRDVRKCICLLFCLVKDIFNTYKPLVDRDMIMQFQKILISIGCPLSAKNMFNEWRNHVMQSSESSDVTYNTKGSGSKKLGSSENYDSFRIDPSKIDVLDASMPQEREYDIQLEYMGDIMERTLGSTEDKRVLFKPDGWQKLLLDVIDARSSALVCAPTAAGKTYICYYAMEQVLRMDDLGVVIYVSPNTALAFQVTYEITARFSSKIYRSSDISITPVLNASFLEKFHDPKWKCAQILVTVPQILEMLLLSLRNSEREYVRRIEYIIFDEIHCITHSDIGQYLERCIHLSSSPFLALSATIGNPSEFHSWLNEVNKSRNLINGNNGVHLATFDERYSDLKLAIYTIYKGIELLNPVTCLSHARLAENGFPIGFNICAGDCYAFVTTLFHFASKAAIEELEYLRPINYFSGSIAITKRQYRYYWSACKSEIERQIYNGNITRECIDRVYLSLKCAKPINYSMKLFPEYPILDINDPSGGEKNEYCFDANTIIEEERLDDCFDAKNFIKLLKDLDKFSGMPCLAFVLDRVHMEQLMISLVRMLEQKQHDKYYGTEEATLATKIENKRRMDKYNALVRQHEMDSKLKTLSREQREEQGIDASGLADEPLPPPPIDIAKEYDPEFNFSNRRIYTSYTDEVENFISMAKYSMKGRFGAEEYIEGLRRGIGIHHEGLPHKFTMFVETLFRMGYLKIVIASRTLAFGVNMPCRSVIFVGDNYELNSLMYQQMSGRCGRRGFDLSGNVIFWSIPQKKIFQLLTAALPSLVSTNHTCSPTLMLRNLTLFETLTYRDARDEASASNSSRTRHSQQKASKGKKCIDLTSAQIIDQCRTETLGTLFVSKRIKSIYQNPLALLNYEKSLSKDALRINSLLYTTEILVKLGLLDENGFPINCCEYPILLHQEHPTNLLIASALQTIQLHKLLAGDCEKIIAQIAGSKFISTCNILTPQNLPSLVLLNFLSSVTSKHSLTGSTVVMKRLEAILDGLEPPIQAHAVTPATFPMVVKLPIMNEIIDKYNAIISSAIPKYLQSCSKIYGPLQSGDYSLPLSRISFTKHTEPAKSAFGGIYSPFICLSGKFDDTNIIKDNIVDKVYLCQMIYKFKQQTSMLTCESIIAIEENVVQLCTVNFENDVYQLVDSKEAYLCNSYMMDFWLSGRFDIVRDRNGLGQYAWSYISKFLKFINFSRYMLKEYTENTSDLKYQNMGYDVVYHAFDDLYKRIEPLFSKI</sequence>
<feature type="compositionally biased region" description="Basic and acidic residues" evidence="5">
    <location>
        <begin position="724"/>
        <end position="763"/>
    </location>
</feature>
<evidence type="ECO:0000256" key="2">
    <source>
        <dbReference type="ARBA" id="ARBA00022801"/>
    </source>
</evidence>
<dbReference type="KEGG" id="bmic:BmR1_04g05350"/>
<keyword evidence="9" id="KW-1185">Reference proteome</keyword>
<dbReference type="InterPro" id="IPR014001">
    <property type="entry name" value="Helicase_ATP-bd"/>
</dbReference>
<evidence type="ECO:0000256" key="5">
    <source>
        <dbReference type="SAM" id="MobiDB-lite"/>
    </source>
</evidence>
<evidence type="ECO:0000259" key="6">
    <source>
        <dbReference type="PROSITE" id="PS51192"/>
    </source>
</evidence>
<protein>
    <submittedName>
        <fullName evidence="8">Uncharacterized helicase C694.02</fullName>
        <ecNumber evidence="8">3.6.4.-</ecNumber>
    </submittedName>
</protein>
<organism evidence="8 9">
    <name type="scientific">Babesia microti (strain RI)</name>
    <dbReference type="NCBI Taxonomy" id="1133968"/>
    <lineage>
        <taxon>Eukaryota</taxon>
        <taxon>Sar</taxon>
        <taxon>Alveolata</taxon>
        <taxon>Apicomplexa</taxon>
        <taxon>Aconoidasida</taxon>
        <taxon>Piroplasmida</taxon>
        <taxon>Babesiidae</taxon>
        <taxon>Babesia</taxon>
    </lineage>
</organism>
<name>A0A1N6LXE9_BABMR</name>
<evidence type="ECO:0000256" key="3">
    <source>
        <dbReference type="ARBA" id="ARBA00022806"/>
    </source>
</evidence>
<dbReference type="PROSITE" id="PS51194">
    <property type="entry name" value="HELICASE_CTER"/>
    <property type="match status" value="1"/>
</dbReference>
<dbReference type="InterPro" id="IPR011545">
    <property type="entry name" value="DEAD/DEAH_box_helicase_dom"/>
</dbReference>
<dbReference type="Pfam" id="PF00270">
    <property type="entry name" value="DEAD"/>
    <property type="match status" value="1"/>
</dbReference>
<gene>
    <name evidence="8" type="ORF">BmR1_04g05350</name>
</gene>
<dbReference type="InterPro" id="IPR027417">
    <property type="entry name" value="P-loop_NTPase"/>
</dbReference>
<keyword evidence="1" id="KW-0547">Nucleotide-binding</keyword>
<dbReference type="PANTHER" id="PTHR44533:SF4">
    <property type="entry name" value="DEAD_H RNA HELICASE, PUTATIVE-RELATED"/>
    <property type="match status" value="1"/>
</dbReference>
<dbReference type="Pfam" id="PF23002">
    <property type="entry name" value="PIN-like_DDX60"/>
    <property type="match status" value="1"/>
</dbReference>
<dbReference type="GO" id="GO:0005524">
    <property type="term" value="F:ATP binding"/>
    <property type="evidence" value="ECO:0007669"/>
    <property type="project" value="UniProtKB-KW"/>
</dbReference>
<dbReference type="EMBL" id="LN871599">
    <property type="protein sequence ID" value="SIO73543.1"/>
    <property type="molecule type" value="Genomic_DNA"/>
</dbReference>
<feature type="domain" description="Helicase C-terminal" evidence="7">
    <location>
        <begin position="1491"/>
        <end position="1641"/>
    </location>
</feature>
<dbReference type="GO" id="GO:0003676">
    <property type="term" value="F:nucleic acid binding"/>
    <property type="evidence" value="ECO:0007669"/>
    <property type="project" value="InterPro"/>
</dbReference>
<keyword evidence="3 8" id="KW-0347">Helicase</keyword>
<dbReference type="Proteomes" id="UP000002899">
    <property type="component" value="Chromosome IV"/>
</dbReference>
<evidence type="ECO:0000313" key="8">
    <source>
        <dbReference type="EMBL" id="SIO73543.1"/>
    </source>
</evidence>
<dbReference type="RefSeq" id="XP_012649676.2">
    <property type="nucleotide sequence ID" value="XM_012794222.2"/>
</dbReference>
<proteinExistence type="predicted"/>
<dbReference type="InterPro" id="IPR052431">
    <property type="entry name" value="SKI2_subfamily_helicases"/>
</dbReference>
<dbReference type="SUPFAM" id="SSF52540">
    <property type="entry name" value="P-loop containing nucleoside triphosphate hydrolases"/>
    <property type="match status" value="1"/>
</dbReference>
<dbReference type="OrthoDB" id="64767at2759"/>
<dbReference type="GO" id="GO:0004386">
    <property type="term" value="F:helicase activity"/>
    <property type="evidence" value="ECO:0007669"/>
    <property type="project" value="UniProtKB-KW"/>
</dbReference>
<dbReference type="VEuPathDB" id="PiroplasmaDB:BmR1_04g05350"/>
<dbReference type="SMART" id="SM00490">
    <property type="entry name" value="HELICc"/>
    <property type="match status" value="1"/>
</dbReference>
<dbReference type="GeneID" id="24425713"/>
<reference evidence="8 9" key="3">
    <citation type="journal article" date="2016" name="Sci. Rep.">
        <title>Genome-wide diversity and gene expression profiling of Babesia microti isolates identify polymorphic genes that mediate host-pathogen interactions.</title>
        <authorList>
            <person name="Silva J.C."/>
            <person name="Cornillot E."/>
            <person name="McCracken C."/>
            <person name="Usmani-Brown S."/>
            <person name="Dwivedi A."/>
            <person name="Ifeonu O.O."/>
            <person name="Crabtree J."/>
            <person name="Gotia H.T."/>
            <person name="Virji A.Z."/>
            <person name="Reynes C."/>
            <person name="Colinge J."/>
            <person name="Kumar V."/>
            <person name="Lawres L."/>
            <person name="Pazzi J.E."/>
            <person name="Pablo J.V."/>
            <person name="Hung C."/>
            <person name="Brancato J."/>
            <person name="Kumari P."/>
            <person name="Orvis J."/>
            <person name="Tretina K."/>
            <person name="Chibucos M."/>
            <person name="Ott S."/>
            <person name="Sadzewicz L."/>
            <person name="Sengamalay N."/>
            <person name="Shetty A.C."/>
            <person name="Su Q."/>
            <person name="Tallon L."/>
            <person name="Fraser C.M."/>
            <person name="Frutos R."/>
            <person name="Molina D.M."/>
            <person name="Krause P.J."/>
            <person name="Ben Mamoun C."/>
        </authorList>
    </citation>
    <scope>NUCLEOTIDE SEQUENCE [LARGE SCALE GENOMIC DNA]</scope>
    <source>
        <strain evidence="8 9">RI</strain>
    </source>
</reference>
<accession>A0A1N6LXE9</accession>
<evidence type="ECO:0000313" key="9">
    <source>
        <dbReference type="Proteomes" id="UP000002899"/>
    </source>
</evidence>
<dbReference type="FunFam" id="3.40.50.300:FF:001039">
    <property type="entry name" value="ATP-dependent RNA helicase DDX60"/>
    <property type="match status" value="1"/>
</dbReference>
<dbReference type="SMART" id="SM00487">
    <property type="entry name" value="DEXDc"/>
    <property type="match status" value="1"/>
</dbReference>
<feature type="region of interest" description="Disordered" evidence="5">
    <location>
        <begin position="18"/>
        <end position="43"/>
    </location>
</feature>
<keyword evidence="4" id="KW-0067">ATP-binding</keyword>
<evidence type="ECO:0000259" key="7">
    <source>
        <dbReference type="PROSITE" id="PS51194"/>
    </source>
</evidence>
<dbReference type="InterPro" id="IPR001650">
    <property type="entry name" value="Helicase_C-like"/>
</dbReference>
<dbReference type="PANTHER" id="PTHR44533">
    <property type="entry name" value="DEAD/H RNA HELICASE, PUTATIVE-RELATED"/>
    <property type="match status" value="1"/>
</dbReference>
<feature type="region of interest" description="Disordered" evidence="5">
    <location>
        <begin position="718"/>
        <end position="774"/>
    </location>
</feature>
<dbReference type="Gene3D" id="3.40.50.300">
    <property type="entry name" value="P-loop containing nucleotide triphosphate hydrolases"/>
    <property type="match status" value="2"/>
</dbReference>
<dbReference type="GO" id="GO:0005737">
    <property type="term" value="C:cytoplasm"/>
    <property type="evidence" value="ECO:0007669"/>
    <property type="project" value="TreeGrafter"/>
</dbReference>
<dbReference type="InterPro" id="IPR055124">
    <property type="entry name" value="PIN-like_DDX60"/>
</dbReference>
<evidence type="ECO:0000256" key="1">
    <source>
        <dbReference type="ARBA" id="ARBA00022741"/>
    </source>
</evidence>